<name>A0A916ZQL3_9HYPH</name>
<reference evidence="2" key="1">
    <citation type="journal article" date="2014" name="Int. J. Syst. Evol. Microbiol.">
        <title>Complete genome sequence of Corynebacterium casei LMG S-19264T (=DSM 44701T), isolated from a smear-ripened cheese.</title>
        <authorList>
            <consortium name="US DOE Joint Genome Institute (JGI-PGF)"/>
            <person name="Walter F."/>
            <person name="Albersmeier A."/>
            <person name="Kalinowski J."/>
            <person name="Ruckert C."/>
        </authorList>
    </citation>
    <scope>NUCLEOTIDE SEQUENCE</scope>
    <source>
        <strain evidence="2">CGMCC 1.15367</strain>
    </source>
</reference>
<organism evidence="2 3">
    <name type="scientific">Aureimonas endophytica</name>
    <dbReference type="NCBI Taxonomy" id="2027858"/>
    <lineage>
        <taxon>Bacteria</taxon>
        <taxon>Pseudomonadati</taxon>
        <taxon>Pseudomonadota</taxon>
        <taxon>Alphaproteobacteria</taxon>
        <taxon>Hyphomicrobiales</taxon>
        <taxon>Aurantimonadaceae</taxon>
        <taxon>Aureimonas</taxon>
    </lineage>
</organism>
<feature type="compositionally biased region" description="Polar residues" evidence="1">
    <location>
        <begin position="64"/>
        <end position="75"/>
    </location>
</feature>
<comment type="caution">
    <text evidence="2">The sequence shown here is derived from an EMBL/GenBank/DDBJ whole genome shotgun (WGS) entry which is preliminary data.</text>
</comment>
<feature type="region of interest" description="Disordered" evidence="1">
    <location>
        <begin position="1"/>
        <end position="28"/>
    </location>
</feature>
<keyword evidence="3" id="KW-1185">Reference proteome</keyword>
<dbReference type="AlphaFoldDB" id="A0A916ZQL3"/>
<dbReference type="Proteomes" id="UP000644699">
    <property type="component" value="Unassembled WGS sequence"/>
</dbReference>
<evidence type="ECO:0000313" key="2">
    <source>
        <dbReference type="EMBL" id="GGE07916.1"/>
    </source>
</evidence>
<reference evidence="2" key="2">
    <citation type="submission" date="2020-09" db="EMBL/GenBank/DDBJ databases">
        <authorList>
            <person name="Sun Q."/>
            <person name="Zhou Y."/>
        </authorList>
    </citation>
    <scope>NUCLEOTIDE SEQUENCE</scope>
    <source>
        <strain evidence="2">CGMCC 1.15367</strain>
    </source>
</reference>
<accession>A0A916ZQL3</accession>
<protein>
    <recommendedName>
        <fullName evidence="4">Lipoprotein</fullName>
    </recommendedName>
</protein>
<feature type="compositionally biased region" description="Basic and acidic residues" evidence="1">
    <location>
        <begin position="76"/>
        <end position="86"/>
    </location>
</feature>
<proteinExistence type="predicted"/>
<feature type="region of interest" description="Disordered" evidence="1">
    <location>
        <begin position="48"/>
        <end position="86"/>
    </location>
</feature>
<dbReference type="EMBL" id="BMIQ01000004">
    <property type="protein sequence ID" value="GGE07916.1"/>
    <property type="molecule type" value="Genomic_DNA"/>
</dbReference>
<gene>
    <name evidence="2" type="ORF">GCM10011390_28680</name>
</gene>
<sequence>MARETAKGGRAGNLGAAHPLPSETGEDAMKRTSAAIALLVAGWGLAACNNETPPARVGSGAGPTDNTGAPSGRVTTQDEAKQTGGG</sequence>
<evidence type="ECO:0000256" key="1">
    <source>
        <dbReference type="SAM" id="MobiDB-lite"/>
    </source>
</evidence>
<evidence type="ECO:0008006" key="4">
    <source>
        <dbReference type="Google" id="ProtNLM"/>
    </source>
</evidence>
<evidence type="ECO:0000313" key="3">
    <source>
        <dbReference type="Proteomes" id="UP000644699"/>
    </source>
</evidence>